<dbReference type="SUPFAM" id="SSF53850">
    <property type="entry name" value="Periplasmic binding protein-like II"/>
    <property type="match status" value="1"/>
</dbReference>
<keyword evidence="3" id="KW-0732">Signal</keyword>
<dbReference type="InterPro" id="IPR001638">
    <property type="entry name" value="Solute-binding_3/MltF_N"/>
</dbReference>
<dbReference type="Proteomes" id="UP000034491">
    <property type="component" value="Unassembled WGS sequence"/>
</dbReference>
<protein>
    <submittedName>
        <fullName evidence="6">Amino acid ABC transporter substrate-binding protein</fullName>
    </submittedName>
</protein>
<evidence type="ECO:0000256" key="1">
    <source>
        <dbReference type="ARBA" id="ARBA00004196"/>
    </source>
</evidence>
<comment type="caution">
    <text evidence="6">The sequence shown here is derived from an EMBL/GenBank/DDBJ whole genome shotgun (WGS) entry which is preliminary data.</text>
</comment>
<evidence type="ECO:0000256" key="3">
    <source>
        <dbReference type="ARBA" id="ARBA00022729"/>
    </source>
</evidence>
<evidence type="ECO:0000256" key="2">
    <source>
        <dbReference type="ARBA" id="ARBA00010333"/>
    </source>
</evidence>
<comment type="similarity">
    <text evidence="2 4">Belongs to the bacterial solute-binding protein 3 family.</text>
</comment>
<dbReference type="PROSITE" id="PS01039">
    <property type="entry name" value="SBP_BACTERIAL_3"/>
    <property type="match status" value="1"/>
</dbReference>
<dbReference type="PANTHER" id="PTHR35936">
    <property type="entry name" value="MEMBRANE-BOUND LYTIC MUREIN TRANSGLYCOSYLASE F"/>
    <property type="match status" value="1"/>
</dbReference>
<dbReference type="Gene3D" id="3.40.190.10">
    <property type="entry name" value="Periplasmic binding protein-like II"/>
    <property type="match status" value="2"/>
</dbReference>
<evidence type="ECO:0000256" key="4">
    <source>
        <dbReference type="RuleBase" id="RU003744"/>
    </source>
</evidence>
<comment type="subcellular location">
    <subcellularLocation>
        <location evidence="1">Cell envelope</location>
    </subcellularLocation>
</comment>
<proteinExistence type="inferred from homology"/>
<reference evidence="6 7" key="1">
    <citation type="submission" date="2015-03" db="EMBL/GenBank/DDBJ databases">
        <title>Genome sequence of Kiloniella sp. P1-1, isolated from the gut microflora of Pacific white shrimp, Penaeus vannamei.</title>
        <authorList>
            <person name="Shao Z."/>
            <person name="Wang L."/>
            <person name="Li X."/>
        </authorList>
    </citation>
    <scope>NUCLEOTIDE SEQUENCE [LARGE SCALE GENOMIC DNA]</scope>
    <source>
        <strain evidence="6 7">P1-1</strain>
    </source>
</reference>
<keyword evidence="7" id="KW-1185">Reference proteome</keyword>
<feature type="domain" description="Solute-binding protein family 3/N-terminal" evidence="5">
    <location>
        <begin position="35"/>
        <end position="272"/>
    </location>
</feature>
<dbReference type="PATRIC" id="fig|1549748.8.peg.4171"/>
<dbReference type="EMBL" id="LANI01000009">
    <property type="protein sequence ID" value="KKJ76932.1"/>
    <property type="molecule type" value="Genomic_DNA"/>
</dbReference>
<dbReference type="SMART" id="SM00062">
    <property type="entry name" value="PBPb"/>
    <property type="match status" value="1"/>
</dbReference>
<dbReference type="AlphaFoldDB" id="A0A0M2R501"/>
<dbReference type="Pfam" id="PF00497">
    <property type="entry name" value="SBP_bac_3"/>
    <property type="match status" value="1"/>
</dbReference>
<accession>A0A0M2R501</accession>
<dbReference type="STRING" id="1549748.WH95_10455"/>
<evidence type="ECO:0000259" key="5">
    <source>
        <dbReference type="SMART" id="SM00062"/>
    </source>
</evidence>
<gene>
    <name evidence="6" type="ORF">WH95_10455</name>
</gene>
<evidence type="ECO:0000313" key="6">
    <source>
        <dbReference type="EMBL" id="KKJ76932.1"/>
    </source>
</evidence>
<dbReference type="PANTHER" id="PTHR35936:SF35">
    <property type="entry name" value="L-CYSTINE-BINDING PROTEIN TCYJ"/>
    <property type="match status" value="1"/>
</dbReference>
<dbReference type="GO" id="GO:0030313">
    <property type="term" value="C:cell envelope"/>
    <property type="evidence" value="ECO:0007669"/>
    <property type="project" value="UniProtKB-SubCell"/>
</dbReference>
<dbReference type="InterPro" id="IPR018313">
    <property type="entry name" value="SBP_3_CS"/>
</dbReference>
<name>A0A0M2R501_9PROT</name>
<sequence length="275" mass="29746">MTGLARIAGITAIVIAATGSSFAGETLDRIMDKKTLVISTDAEYPPQSSLNADNEFVGFDIDVGRAIAKYLGVEAEFVTPGWDVITAGHWSGRWDMSVGSMTPTKKRAEVLDFPAIYYFTPAALVVHEKNTSILSTKDASGHKVGVGVSTTYESYLKKNLVIDAENVPEFSYIINDADIRTYDTDLLALDDLRLGDGVRLDAAFTALPTVLEAKKKGYPIKIVGPEALFMEPLAIATDKGDAELNAKIKEAVSALREDGTLSRLSEKWYGGDLTQ</sequence>
<evidence type="ECO:0000313" key="7">
    <source>
        <dbReference type="Proteomes" id="UP000034491"/>
    </source>
</evidence>
<organism evidence="6 7">
    <name type="scientific">Kiloniella litopenaei</name>
    <dbReference type="NCBI Taxonomy" id="1549748"/>
    <lineage>
        <taxon>Bacteria</taxon>
        <taxon>Pseudomonadati</taxon>
        <taxon>Pseudomonadota</taxon>
        <taxon>Alphaproteobacteria</taxon>
        <taxon>Rhodospirillales</taxon>
        <taxon>Kiloniellaceae</taxon>
        <taxon>Kiloniella</taxon>
    </lineage>
</organism>